<evidence type="ECO:0000256" key="4">
    <source>
        <dbReference type="ARBA" id="ARBA00004614"/>
    </source>
</evidence>
<evidence type="ECO:0000256" key="15">
    <source>
        <dbReference type="ARBA" id="ARBA00023136"/>
    </source>
</evidence>
<name>A0A9P4MAM1_9PEZI</name>
<dbReference type="GO" id="GO:0030659">
    <property type="term" value="C:cytoplasmic vesicle membrane"/>
    <property type="evidence" value="ECO:0007669"/>
    <property type="project" value="UniProtKB-SubCell"/>
</dbReference>
<keyword evidence="9 20" id="KW-0732">Signal</keyword>
<feature type="transmembrane region" description="Helical" evidence="19">
    <location>
        <begin position="257"/>
        <end position="277"/>
    </location>
</feature>
<protein>
    <recommendedName>
        <fullName evidence="6">Autophagy-related protein 27</fullName>
    </recommendedName>
</protein>
<evidence type="ECO:0000256" key="19">
    <source>
        <dbReference type="SAM" id="Phobius"/>
    </source>
</evidence>
<evidence type="ECO:0000256" key="2">
    <source>
        <dbReference type="ARBA" id="ARBA00004358"/>
    </source>
</evidence>
<accession>A0A9P4MAM1</accession>
<keyword evidence="15 19" id="KW-0472">Membrane</keyword>
<evidence type="ECO:0000256" key="16">
    <source>
        <dbReference type="ARBA" id="ARBA00023157"/>
    </source>
</evidence>
<dbReference type="AlphaFoldDB" id="A0A9P4MAM1"/>
<dbReference type="Proteomes" id="UP000799772">
    <property type="component" value="Unassembled WGS sequence"/>
</dbReference>
<evidence type="ECO:0000256" key="18">
    <source>
        <dbReference type="SAM" id="MobiDB-lite"/>
    </source>
</evidence>
<evidence type="ECO:0000256" key="14">
    <source>
        <dbReference type="ARBA" id="ARBA00023128"/>
    </source>
</evidence>
<keyword evidence="10" id="KW-0653">Protein transport</keyword>
<dbReference type="GO" id="GO:0034045">
    <property type="term" value="C:phagophore assembly site membrane"/>
    <property type="evidence" value="ECO:0007669"/>
    <property type="project" value="UniProtKB-SubCell"/>
</dbReference>
<evidence type="ECO:0000256" key="5">
    <source>
        <dbReference type="ARBA" id="ARBA00005363"/>
    </source>
</evidence>
<evidence type="ECO:0000256" key="13">
    <source>
        <dbReference type="ARBA" id="ARBA00023034"/>
    </source>
</evidence>
<keyword evidence="8 19" id="KW-0812">Transmembrane</keyword>
<feature type="signal peptide" evidence="20">
    <location>
        <begin position="1"/>
        <end position="23"/>
    </location>
</feature>
<keyword evidence="11 19" id="KW-1133">Transmembrane helix</keyword>
<keyword evidence="12" id="KW-0072">Autophagy</keyword>
<feature type="compositionally biased region" description="Basic and acidic residues" evidence="18">
    <location>
        <begin position="186"/>
        <end position="200"/>
    </location>
</feature>
<dbReference type="Pfam" id="PF09451">
    <property type="entry name" value="ATG27"/>
    <property type="match status" value="1"/>
</dbReference>
<evidence type="ECO:0000256" key="17">
    <source>
        <dbReference type="ARBA" id="ARBA00023329"/>
    </source>
</evidence>
<sequence>MRPLSAPTIRLCSLLSLPSLILAAASFDCSDIVKDRIRFNLKPLGGPHVVHWIETEELITHNHTYTIDICQPLKRTKGVPADEECPNGARVCGIDYVTGKNDNTSRIEHVVPIAGDFIHSTAGWDPKWQLLKNSGSHADADREGLLIEFNGGKFPFNDKKGVPQKAMIEMVCDKDRSGLEGDEEDDRPKEDGDEKEKRDDEGEEKGEEGEKKNKSLTFVSYKQEGDPAVGVLRLEWKTKYACEDAVNNPDLNPKDGWGFFTWFLIILFLCISAYLIFGSWLNYNRYGARGWDLLPHGDTIRDIPYLVKDWGRRVVSTIQGPGSRGGYSAV</sequence>
<comment type="caution">
    <text evidence="22">The sequence shown here is derived from an EMBL/GenBank/DDBJ whole genome shotgun (WGS) entry which is preliminary data.</text>
</comment>
<proteinExistence type="inferred from homology"/>
<keyword evidence="16" id="KW-1015">Disulfide bond</keyword>
<dbReference type="PANTHER" id="PTHR15071">
    <property type="entry name" value="MANNOSE-6-PHOSPHATE RECEPTOR FAMILY MEMBER"/>
    <property type="match status" value="1"/>
</dbReference>
<dbReference type="GO" id="GO:0031966">
    <property type="term" value="C:mitochondrial membrane"/>
    <property type="evidence" value="ECO:0007669"/>
    <property type="project" value="UniProtKB-SubCell"/>
</dbReference>
<evidence type="ECO:0000313" key="23">
    <source>
        <dbReference type="Proteomes" id="UP000799772"/>
    </source>
</evidence>
<comment type="subcellular location">
    <subcellularLocation>
        <location evidence="2">Cytoplasmic vesicle membrane</location>
        <topology evidence="2">Single-pass type I membrane protein</topology>
    </subcellularLocation>
    <subcellularLocation>
        <location evidence="4">Golgi apparatus membrane</location>
        <topology evidence="4">Single-pass type I membrane protein</topology>
    </subcellularLocation>
    <subcellularLocation>
        <location evidence="1">Mitochondrion membrane</location>
        <topology evidence="1">Single-pass membrane protein</topology>
    </subcellularLocation>
    <subcellularLocation>
        <location evidence="3">Preautophagosomal structure membrane</location>
        <topology evidence="3">Single-pass type I membrane protein</topology>
    </subcellularLocation>
</comment>
<dbReference type="PANTHER" id="PTHR15071:SF13">
    <property type="entry name" value="AUTOPHAGY-RELATED PROTEIN 27"/>
    <property type="match status" value="1"/>
</dbReference>
<evidence type="ECO:0000256" key="6">
    <source>
        <dbReference type="ARBA" id="ARBA00013776"/>
    </source>
</evidence>
<evidence type="ECO:0000313" key="22">
    <source>
        <dbReference type="EMBL" id="KAF2104158.1"/>
    </source>
</evidence>
<dbReference type="EMBL" id="ML978121">
    <property type="protein sequence ID" value="KAF2104158.1"/>
    <property type="molecule type" value="Genomic_DNA"/>
</dbReference>
<evidence type="ECO:0000256" key="9">
    <source>
        <dbReference type="ARBA" id="ARBA00022729"/>
    </source>
</evidence>
<comment type="similarity">
    <text evidence="5">Belongs to the ATG27 family.</text>
</comment>
<dbReference type="GO" id="GO:0006914">
    <property type="term" value="P:autophagy"/>
    <property type="evidence" value="ECO:0007669"/>
    <property type="project" value="UniProtKB-KW"/>
</dbReference>
<evidence type="ECO:0000256" key="11">
    <source>
        <dbReference type="ARBA" id="ARBA00022989"/>
    </source>
</evidence>
<dbReference type="PROSITE" id="PS51914">
    <property type="entry name" value="MRH"/>
    <property type="match status" value="1"/>
</dbReference>
<keyword evidence="17" id="KW-0968">Cytoplasmic vesicle</keyword>
<keyword evidence="7" id="KW-0813">Transport</keyword>
<evidence type="ECO:0000256" key="1">
    <source>
        <dbReference type="ARBA" id="ARBA00004304"/>
    </source>
</evidence>
<dbReference type="OrthoDB" id="29460at2759"/>
<evidence type="ECO:0000256" key="10">
    <source>
        <dbReference type="ARBA" id="ARBA00022927"/>
    </source>
</evidence>
<reference evidence="22" key="1">
    <citation type="journal article" date="2020" name="Stud. Mycol.">
        <title>101 Dothideomycetes genomes: a test case for predicting lifestyles and emergence of pathogens.</title>
        <authorList>
            <person name="Haridas S."/>
            <person name="Albert R."/>
            <person name="Binder M."/>
            <person name="Bloem J."/>
            <person name="Labutti K."/>
            <person name="Salamov A."/>
            <person name="Andreopoulos B."/>
            <person name="Baker S."/>
            <person name="Barry K."/>
            <person name="Bills G."/>
            <person name="Bluhm B."/>
            <person name="Cannon C."/>
            <person name="Castanera R."/>
            <person name="Culley D."/>
            <person name="Daum C."/>
            <person name="Ezra D."/>
            <person name="Gonzalez J."/>
            <person name="Henrissat B."/>
            <person name="Kuo A."/>
            <person name="Liang C."/>
            <person name="Lipzen A."/>
            <person name="Lutzoni F."/>
            <person name="Magnuson J."/>
            <person name="Mondo S."/>
            <person name="Nolan M."/>
            <person name="Ohm R."/>
            <person name="Pangilinan J."/>
            <person name="Park H.-J."/>
            <person name="Ramirez L."/>
            <person name="Alfaro M."/>
            <person name="Sun H."/>
            <person name="Tritt A."/>
            <person name="Yoshinaga Y."/>
            <person name="Zwiers L.-H."/>
            <person name="Turgeon B."/>
            <person name="Goodwin S."/>
            <person name="Spatafora J."/>
            <person name="Crous P."/>
            <person name="Grigoriev I."/>
        </authorList>
    </citation>
    <scope>NUCLEOTIDE SEQUENCE</scope>
    <source>
        <strain evidence="22">CBS 133067</strain>
    </source>
</reference>
<dbReference type="Gene3D" id="2.70.130.10">
    <property type="entry name" value="Mannose-6-phosphate receptor binding domain"/>
    <property type="match status" value="1"/>
</dbReference>
<feature type="region of interest" description="Disordered" evidence="18">
    <location>
        <begin position="174"/>
        <end position="212"/>
    </location>
</feature>
<feature type="chain" id="PRO_5040303400" description="Autophagy-related protein 27" evidence="20">
    <location>
        <begin position="24"/>
        <end position="330"/>
    </location>
</feature>
<evidence type="ECO:0000256" key="3">
    <source>
        <dbReference type="ARBA" id="ARBA00004472"/>
    </source>
</evidence>
<keyword evidence="14" id="KW-0496">Mitochondrion</keyword>
<evidence type="ECO:0000256" key="8">
    <source>
        <dbReference type="ARBA" id="ARBA00022692"/>
    </source>
</evidence>
<feature type="domain" description="MRH" evidence="21">
    <location>
        <begin position="27"/>
        <end position="244"/>
    </location>
</feature>
<dbReference type="GO" id="GO:0015031">
    <property type="term" value="P:protein transport"/>
    <property type="evidence" value="ECO:0007669"/>
    <property type="project" value="UniProtKB-KW"/>
</dbReference>
<keyword evidence="13" id="KW-0333">Golgi apparatus</keyword>
<dbReference type="GO" id="GO:0000139">
    <property type="term" value="C:Golgi membrane"/>
    <property type="evidence" value="ECO:0007669"/>
    <property type="project" value="UniProtKB-SubCell"/>
</dbReference>
<keyword evidence="23" id="KW-1185">Reference proteome</keyword>
<evidence type="ECO:0000256" key="20">
    <source>
        <dbReference type="SAM" id="SignalP"/>
    </source>
</evidence>
<evidence type="ECO:0000256" key="7">
    <source>
        <dbReference type="ARBA" id="ARBA00022448"/>
    </source>
</evidence>
<dbReference type="SUPFAM" id="SSF50911">
    <property type="entry name" value="Mannose 6-phosphate receptor domain"/>
    <property type="match status" value="1"/>
</dbReference>
<dbReference type="InterPro" id="IPR009011">
    <property type="entry name" value="Man6P_isomerase_rcpt-bd_dom_sf"/>
</dbReference>
<dbReference type="InterPro" id="IPR018939">
    <property type="entry name" value="Autophagy-rel_prot_27"/>
</dbReference>
<organism evidence="22 23">
    <name type="scientific">Rhizodiscina lignyota</name>
    <dbReference type="NCBI Taxonomy" id="1504668"/>
    <lineage>
        <taxon>Eukaryota</taxon>
        <taxon>Fungi</taxon>
        <taxon>Dikarya</taxon>
        <taxon>Ascomycota</taxon>
        <taxon>Pezizomycotina</taxon>
        <taxon>Dothideomycetes</taxon>
        <taxon>Pleosporomycetidae</taxon>
        <taxon>Aulographales</taxon>
        <taxon>Rhizodiscinaceae</taxon>
        <taxon>Rhizodiscina</taxon>
    </lineage>
</organism>
<evidence type="ECO:0000259" key="21">
    <source>
        <dbReference type="PROSITE" id="PS51914"/>
    </source>
</evidence>
<dbReference type="InterPro" id="IPR044865">
    <property type="entry name" value="MRH_dom"/>
</dbReference>
<gene>
    <name evidence="22" type="ORF">NA57DRAFT_70372</name>
</gene>
<evidence type="ECO:0000256" key="12">
    <source>
        <dbReference type="ARBA" id="ARBA00023006"/>
    </source>
</evidence>